<dbReference type="GO" id="GO:0030125">
    <property type="term" value="C:clathrin vesicle coat"/>
    <property type="evidence" value="ECO:0007669"/>
    <property type="project" value="TreeGrafter"/>
</dbReference>
<dbReference type="GO" id="GO:0006895">
    <property type="term" value="P:Golgi to endosome transport"/>
    <property type="evidence" value="ECO:0007669"/>
    <property type="project" value="TreeGrafter"/>
</dbReference>
<dbReference type="InterPro" id="IPR008942">
    <property type="entry name" value="ENTH_VHS"/>
</dbReference>
<dbReference type="PANTHER" id="PTHR12276">
    <property type="entry name" value="EPSIN/ENT-RELATED"/>
    <property type="match status" value="1"/>
</dbReference>
<evidence type="ECO:0000313" key="3">
    <source>
        <dbReference type="EMBL" id="TIA89345.1"/>
    </source>
</evidence>
<sequence length="711" mass="76768">MSATATAFTTTTKVPEEGSKQHQSIDSQPKSLTERVSRADRDGKIKLEGIPQFTDKYEEREWVKEHMAAAFRFWGRMGYGEGLAGHITVVDPVDPTCYWMNPICVHFGVMTKSKLVLVGPDGYIRPEGAQLPINTAGFYIHSAIHKARPDVKAAGHTHTLYGKAWSVFGKPVDILSQDGCLFYNNLGVYKNFGGIVLAQEEGENVAKALGTAKNCILQNHGLLTVGETVDEMAHGFHALERACQMQLLAESAAANGHKINKIDDEDAAFTAATLTHPEAAYLAKNIAMNVPEMEAKVNEATNDDPWGASSTLMQQIAQGTFNFQEFNEILPTIYRKFMEMEASQWRQIYKALQLLEYLVKHGSERVVDDARAHLSTIKMLRNFHYIDEKSKDQGINVRNRAMEIVSLLSDVEKIRAERRKAKANRAKYVGVGSEQLSGVSFNMGGSRYGGFGSDSLHSAAPSYSGGGFSDNAGPQQYDEYDAGDDDDRAEDYHENTPASSSSQPPQPAQQKQPEVDLFDFGDDDATPSAAPVPPVAAPAASAAPAAPAKAAETVTSDFDDFDDFQSAPAAASKPAAAAIQPIPSTQPAMANQSTLSTISIPPAVPGLGTVQQPAQTPPAMASQPVANPATMPNRANVSNQPSKSNDPFAGFDDLWKSSKTTKQADTGNKPSMASMAQQKSSASLWNTPPSQSQSSQPAQAQPQQNNDDLLL</sequence>
<feature type="compositionally biased region" description="Low complexity" evidence="1">
    <location>
        <begin position="564"/>
        <end position="588"/>
    </location>
</feature>
<evidence type="ECO:0000259" key="2">
    <source>
        <dbReference type="PROSITE" id="PS50942"/>
    </source>
</evidence>
<feature type="compositionally biased region" description="Polar residues" evidence="1">
    <location>
        <begin position="657"/>
        <end position="669"/>
    </location>
</feature>
<dbReference type="InterPro" id="IPR013809">
    <property type="entry name" value="ENTH"/>
</dbReference>
<feature type="compositionally biased region" description="Polar residues" evidence="1">
    <location>
        <begin position="21"/>
        <end position="31"/>
    </location>
</feature>
<name>A0A4T0FNH1_9BASI</name>
<reference evidence="3 4" key="1">
    <citation type="submission" date="2019-03" db="EMBL/GenBank/DDBJ databases">
        <title>Sequencing 23 genomes of Wallemia ichthyophaga.</title>
        <authorList>
            <person name="Gostincar C."/>
        </authorList>
    </citation>
    <scope>NUCLEOTIDE SEQUENCE [LARGE SCALE GENOMIC DNA]</scope>
    <source>
        <strain evidence="3 4">EXF-5753</strain>
    </source>
</reference>
<accession>A0A4T0FNH1</accession>
<dbReference type="SMART" id="SM00273">
    <property type="entry name" value="ENTH"/>
    <property type="match status" value="1"/>
</dbReference>
<keyword evidence="4" id="KW-1185">Reference proteome</keyword>
<dbReference type="GO" id="GO:0005886">
    <property type="term" value="C:plasma membrane"/>
    <property type="evidence" value="ECO:0007669"/>
    <property type="project" value="TreeGrafter"/>
</dbReference>
<feature type="compositionally biased region" description="Low complexity" evidence="1">
    <location>
        <begin position="671"/>
        <end position="704"/>
    </location>
</feature>
<feature type="domain" description="ENTH" evidence="2">
    <location>
        <begin position="285"/>
        <end position="418"/>
    </location>
</feature>
<dbReference type="NCBIfam" id="NF004855">
    <property type="entry name" value="PRK06208.1"/>
    <property type="match status" value="1"/>
</dbReference>
<feature type="compositionally biased region" description="Low complexity" evidence="1">
    <location>
        <begin position="1"/>
        <end position="12"/>
    </location>
</feature>
<feature type="compositionally biased region" description="Acidic residues" evidence="1">
    <location>
        <begin position="478"/>
        <end position="489"/>
    </location>
</feature>
<organism evidence="3 4">
    <name type="scientific">Wallemia hederae</name>
    <dbReference type="NCBI Taxonomy" id="1540922"/>
    <lineage>
        <taxon>Eukaryota</taxon>
        <taxon>Fungi</taxon>
        <taxon>Dikarya</taxon>
        <taxon>Basidiomycota</taxon>
        <taxon>Wallemiomycotina</taxon>
        <taxon>Wallemiomycetes</taxon>
        <taxon>Wallemiales</taxon>
        <taxon>Wallemiaceae</taxon>
        <taxon>Wallemia</taxon>
    </lineage>
</organism>
<dbReference type="GO" id="GO:0005768">
    <property type="term" value="C:endosome"/>
    <property type="evidence" value="ECO:0007669"/>
    <property type="project" value="TreeGrafter"/>
</dbReference>
<dbReference type="GO" id="GO:0006897">
    <property type="term" value="P:endocytosis"/>
    <property type="evidence" value="ECO:0007669"/>
    <property type="project" value="TreeGrafter"/>
</dbReference>
<evidence type="ECO:0000313" key="4">
    <source>
        <dbReference type="Proteomes" id="UP000310189"/>
    </source>
</evidence>
<feature type="compositionally biased region" description="Low complexity" evidence="1">
    <location>
        <begin position="537"/>
        <end position="556"/>
    </location>
</feature>
<feature type="compositionally biased region" description="Acidic residues" evidence="1">
    <location>
        <begin position="516"/>
        <end position="525"/>
    </location>
</feature>
<proteinExistence type="predicted"/>
<evidence type="ECO:0000256" key="1">
    <source>
        <dbReference type="SAM" id="MobiDB-lite"/>
    </source>
</evidence>
<dbReference type="FunFam" id="3.40.225.10:FF:000009">
    <property type="entry name" value="Class II aldolase/adducin N-terminal"/>
    <property type="match status" value="1"/>
</dbReference>
<dbReference type="GO" id="GO:0030276">
    <property type="term" value="F:clathrin binding"/>
    <property type="evidence" value="ECO:0007669"/>
    <property type="project" value="TreeGrafter"/>
</dbReference>
<gene>
    <name evidence="3" type="ORF">E3P99_02137</name>
</gene>
<dbReference type="Pfam" id="PF01417">
    <property type="entry name" value="ENTH"/>
    <property type="match status" value="1"/>
</dbReference>
<feature type="region of interest" description="Disordered" evidence="1">
    <location>
        <begin position="1"/>
        <end position="38"/>
    </location>
</feature>
<dbReference type="Proteomes" id="UP000310189">
    <property type="component" value="Unassembled WGS sequence"/>
</dbReference>
<dbReference type="FunFam" id="1.25.40.90:FF:000006">
    <property type="entry name" value="Clathrin interactor 1"/>
    <property type="match status" value="1"/>
</dbReference>
<dbReference type="Pfam" id="PF00596">
    <property type="entry name" value="Aldolase_II"/>
    <property type="match status" value="1"/>
</dbReference>
<dbReference type="Gene3D" id="3.40.225.10">
    <property type="entry name" value="Class II aldolase/adducin N-terminal domain"/>
    <property type="match status" value="1"/>
</dbReference>
<dbReference type="Gene3D" id="1.25.40.90">
    <property type="match status" value="1"/>
</dbReference>
<dbReference type="GO" id="GO:0005543">
    <property type="term" value="F:phospholipid binding"/>
    <property type="evidence" value="ECO:0007669"/>
    <property type="project" value="TreeGrafter"/>
</dbReference>
<feature type="compositionally biased region" description="Polar residues" evidence="1">
    <location>
        <begin position="633"/>
        <end position="645"/>
    </location>
</feature>
<feature type="compositionally biased region" description="Low complexity" evidence="1">
    <location>
        <begin position="497"/>
        <end position="512"/>
    </location>
</feature>
<dbReference type="SMART" id="SM01007">
    <property type="entry name" value="Aldolase_II"/>
    <property type="match status" value="1"/>
</dbReference>
<dbReference type="EMBL" id="SPNW01000028">
    <property type="protein sequence ID" value="TIA89345.1"/>
    <property type="molecule type" value="Genomic_DNA"/>
</dbReference>
<dbReference type="OrthoDB" id="3238794at2759"/>
<dbReference type="GO" id="GO:0005829">
    <property type="term" value="C:cytosol"/>
    <property type="evidence" value="ECO:0007669"/>
    <property type="project" value="GOC"/>
</dbReference>
<dbReference type="PROSITE" id="PS50942">
    <property type="entry name" value="ENTH"/>
    <property type="match status" value="1"/>
</dbReference>
<comment type="caution">
    <text evidence="3">The sequence shown here is derived from an EMBL/GenBank/DDBJ whole genome shotgun (WGS) entry which is preliminary data.</text>
</comment>
<dbReference type="CDD" id="cd16992">
    <property type="entry name" value="ENTH_Ent3"/>
    <property type="match status" value="1"/>
</dbReference>
<dbReference type="SUPFAM" id="SSF48464">
    <property type="entry name" value="ENTH/VHS domain"/>
    <property type="match status" value="1"/>
</dbReference>
<dbReference type="SUPFAM" id="SSF53639">
    <property type="entry name" value="AraD/HMP-PK domain-like"/>
    <property type="match status" value="1"/>
</dbReference>
<feature type="compositionally biased region" description="Polar residues" evidence="1">
    <location>
        <begin position="589"/>
        <end position="599"/>
    </location>
</feature>
<dbReference type="InterPro" id="IPR001303">
    <property type="entry name" value="Aldolase_II/adducin_N"/>
</dbReference>
<feature type="region of interest" description="Disordered" evidence="1">
    <location>
        <begin position="462"/>
        <end position="711"/>
    </location>
</feature>
<dbReference type="AlphaFoldDB" id="A0A4T0FNH1"/>
<dbReference type="InterPro" id="IPR036409">
    <property type="entry name" value="Aldolase_II/adducin_N_sf"/>
</dbReference>
<dbReference type="PANTHER" id="PTHR12276:SF45">
    <property type="entry name" value="CLATHRIN INTERACTOR 1"/>
    <property type="match status" value="1"/>
</dbReference>
<protein>
    <recommendedName>
        <fullName evidence="2">ENTH domain-containing protein</fullName>
    </recommendedName>
</protein>